<organism evidence="3 4">
    <name type="scientific">uncultured phage cr25_1</name>
    <dbReference type="NCBI Taxonomy" id="2986395"/>
    <lineage>
        <taxon>Viruses</taxon>
        <taxon>Duplodnaviria</taxon>
        <taxon>Heunggongvirae</taxon>
        <taxon>Uroviricota</taxon>
        <taxon>Caudoviricetes</taxon>
        <taxon>Crassvirales</taxon>
        <taxon>Crevaviridae</taxon>
        <taxon>Coarsevirinae</taxon>
        <taxon>Junduvirus</taxon>
        <taxon>Junduvirus copri</taxon>
    </lineage>
</organism>
<sequence length="188" mass="20525">MAKPSWISVSPTSGTNNGSFDVTANDNYINPAREGAVTVTGGGINKTIDVSQKSNRLILQRVRQQGQVYPPTKVIDTRGGKEYNLTSSNQYSAEINTDFGAIIEMTYPGIGTGGTDFLFQFNIDIDEIKLEMNDGSDRSPHIGGTIITTDSKRVLLNLGNGYPEISNTKLILSIKAGTQTMYIYYTNR</sequence>
<accession>A0AAE7V4V7</accession>
<feature type="domain" description="BACON" evidence="2">
    <location>
        <begin position="3"/>
        <end position="53"/>
    </location>
</feature>
<dbReference type="Pfam" id="PF13004">
    <property type="entry name" value="BACON"/>
    <property type="match status" value="1"/>
</dbReference>
<dbReference type="KEGG" id="vg:75690822"/>
<evidence type="ECO:0000313" key="4">
    <source>
        <dbReference type="Proteomes" id="UP000827441"/>
    </source>
</evidence>
<gene>
    <name evidence="3" type="primary">gp_23169</name>
</gene>
<dbReference type="Gene3D" id="2.60.40.10">
    <property type="entry name" value="Immunoglobulins"/>
    <property type="match status" value="1"/>
</dbReference>
<evidence type="ECO:0000259" key="2">
    <source>
        <dbReference type="Pfam" id="PF13004"/>
    </source>
</evidence>
<dbReference type="CDD" id="cd14948">
    <property type="entry name" value="BACON"/>
    <property type="match status" value="1"/>
</dbReference>
<evidence type="ECO:0000256" key="1">
    <source>
        <dbReference type="SAM" id="MobiDB-lite"/>
    </source>
</evidence>
<dbReference type="InterPro" id="IPR013783">
    <property type="entry name" value="Ig-like_fold"/>
</dbReference>
<feature type="compositionally biased region" description="Polar residues" evidence="1">
    <location>
        <begin position="7"/>
        <end position="21"/>
    </location>
</feature>
<dbReference type="GeneID" id="75690822"/>
<reference evidence="3 4" key="1">
    <citation type="submission" date="2021-04" db="EMBL/GenBank/DDBJ databases">
        <authorList>
            <person name="Shkoporov A.N."/>
            <person name="Stockdale S.R."/>
            <person name="Guerin E."/>
            <person name="Ross R.P."/>
            <person name="Hill C."/>
        </authorList>
    </citation>
    <scope>NUCLEOTIDE SEQUENCE [LARGE SCALE GENOMIC DNA]</scope>
    <source>
        <strain evidence="4">cr25_1</strain>
    </source>
</reference>
<keyword evidence="4" id="KW-1185">Reference proteome</keyword>
<evidence type="ECO:0000313" key="3">
    <source>
        <dbReference type="EMBL" id="QWM90236.1"/>
    </source>
</evidence>
<name>A0AAE7V4V7_9CAUD</name>
<protein>
    <recommendedName>
        <fullName evidence="2">BACON domain-containing protein</fullName>
    </recommendedName>
</protein>
<dbReference type="Proteomes" id="UP000827441">
    <property type="component" value="Segment"/>
</dbReference>
<dbReference type="InterPro" id="IPR024361">
    <property type="entry name" value="BACON"/>
</dbReference>
<proteinExistence type="predicted"/>
<dbReference type="RefSeq" id="YP_010359808.1">
    <property type="nucleotide sequence ID" value="NC_062777.1"/>
</dbReference>
<feature type="region of interest" description="Disordered" evidence="1">
    <location>
        <begin position="1"/>
        <end position="21"/>
    </location>
</feature>
<dbReference type="EMBL" id="MZ130487">
    <property type="protein sequence ID" value="QWM90236.1"/>
    <property type="molecule type" value="Genomic_DNA"/>
</dbReference>